<gene>
    <name evidence="2" type="ORF">CY0110_05057</name>
</gene>
<dbReference type="InterPro" id="IPR036390">
    <property type="entry name" value="WH_DNA-bd_sf"/>
</dbReference>
<dbReference type="GO" id="GO:0006276">
    <property type="term" value="P:plasmid maintenance"/>
    <property type="evidence" value="ECO:0007669"/>
    <property type="project" value="InterPro"/>
</dbReference>
<comment type="caution">
    <text evidence="2">The sequence shown here is derived from an EMBL/GenBank/DDBJ whole genome shotgun (WGS) entry which is preliminary data.</text>
</comment>
<dbReference type="Pfam" id="PF05732">
    <property type="entry name" value="RepL"/>
    <property type="match status" value="1"/>
</dbReference>
<dbReference type="eggNOG" id="ENOG5033Z5W">
    <property type="taxonomic scope" value="Bacteria"/>
</dbReference>
<feature type="domain" description="Plasmid replication protein RepL" evidence="1">
    <location>
        <begin position="19"/>
        <end position="106"/>
    </location>
</feature>
<dbReference type="AlphaFoldDB" id="A3IZU1"/>
<keyword evidence="3" id="KW-1185">Reference proteome</keyword>
<dbReference type="SUPFAM" id="SSF46785">
    <property type="entry name" value="Winged helix' DNA-binding domain"/>
    <property type="match status" value="1"/>
</dbReference>
<evidence type="ECO:0000313" key="3">
    <source>
        <dbReference type="Proteomes" id="UP000003781"/>
    </source>
</evidence>
<evidence type="ECO:0000313" key="2">
    <source>
        <dbReference type="EMBL" id="EAZ88006.1"/>
    </source>
</evidence>
<dbReference type="InterPro" id="IPR036388">
    <property type="entry name" value="WH-like_DNA-bd_sf"/>
</dbReference>
<dbReference type="RefSeq" id="WP_008278905.1">
    <property type="nucleotide sequence ID" value="NZ_AAXW01000119.1"/>
</dbReference>
<dbReference type="InterPro" id="IPR008813">
    <property type="entry name" value="Plasmid_replication_RepL"/>
</dbReference>
<dbReference type="Proteomes" id="UP000003781">
    <property type="component" value="Unassembled WGS sequence"/>
</dbReference>
<proteinExistence type="predicted"/>
<organism evidence="2 3">
    <name type="scientific">Crocosphaera chwakensis CCY0110</name>
    <dbReference type="NCBI Taxonomy" id="391612"/>
    <lineage>
        <taxon>Bacteria</taxon>
        <taxon>Bacillati</taxon>
        <taxon>Cyanobacteriota</taxon>
        <taxon>Cyanophyceae</taxon>
        <taxon>Oscillatoriophycideae</taxon>
        <taxon>Chroococcales</taxon>
        <taxon>Aphanothecaceae</taxon>
        <taxon>Crocosphaera</taxon>
        <taxon>Crocosphaera chwakensis</taxon>
    </lineage>
</organism>
<reference evidence="2 3" key="1">
    <citation type="submission" date="2007-03" db="EMBL/GenBank/DDBJ databases">
        <authorList>
            <person name="Stal L."/>
            <person name="Ferriera S."/>
            <person name="Johnson J."/>
            <person name="Kravitz S."/>
            <person name="Beeson K."/>
            <person name="Sutton G."/>
            <person name="Rogers Y.-H."/>
            <person name="Friedman R."/>
            <person name="Frazier M."/>
            <person name="Venter J.C."/>
        </authorList>
    </citation>
    <scope>NUCLEOTIDE SEQUENCE [LARGE SCALE GENOMIC DNA]</scope>
    <source>
        <strain evidence="2 3">CCY0110</strain>
    </source>
</reference>
<dbReference type="GO" id="GO:0006260">
    <property type="term" value="P:DNA replication"/>
    <property type="evidence" value="ECO:0007669"/>
    <property type="project" value="InterPro"/>
</dbReference>
<dbReference type="Gene3D" id="1.10.10.10">
    <property type="entry name" value="Winged helix-like DNA-binding domain superfamily/Winged helix DNA-binding domain"/>
    <property type="match status" value="1"/>
</dbReference>
<accession>A3IZU1</accession>
<protein>
    <recommendedName>
        <fullName evidence="1">Plasmid replication protein RepL domain-containing protein</fullName>
    </recommendedName>
</protein>
<evidence type="ECO:0000259" key="1">
    <source>
        <dbReference type="Pfam" id="PF05732"/>
    </source>
</evidence>
<sequence>MDNKQYGSKRLRQAIEIIESNGLSVYRRRRKEKSFVKLYTDSLEAILPKISGSALKVLHALGFRMGFEDTIVEMTQREIQQATALSEHTIREALNELEELKIISRLGPNNRRKYVLSQMFVKKGK</sequence>
<dbReference type="OrthoDB" id="9859379at2"/>
<name>A3IZU1_9CHRO</name>
<dbReference type="EMBL" id="AAXW01000119">
    <property type="protein sequence ID" value="EAZ88006.1"/>
    <property type="molecule type" value="Genomic_DNA"/>
</dbReference>